<comment type="similarity">
    <text evidence="2">Belongs to the RIB43A family.</text>
</comment>
<protein>
    <recommendedName>
        <fullName evidence="9">RIB43A-like with coiled-coils protein 1</fullName>
    </recommendedName>
</protein>
<evidence type="ECO:0000256" key="8">
    <source>
        <dbReference type="ARBA" id="ARBA00023273"/>
    </source>
</evidence>
<comment type="subunit">
    <text evidence="10">Microtubule inner protein component of sperm flagellar doublet microtubules.</text>
</comment>
<dbReference type="Pfam" id="PF05914">
    <property type="entry name" value="RIB43A"/>
    <property type="match status" value="2"/>
</dbReference>
<dbReference type="Proteomes" id="UP000264820">
    <property type="component" value="Unplaced"/>
</dbReference>
<keyword evidence="8" id="KW-0966">Cell projection</keyword>
<evidence type="ECO:0000256" key="6">
    <source>
        <dbReference type="ARBA" id="ARBA00023069"/>
    </source>
</evidence>
<evidence type="ECO:0000313" key="13">
    <source>
        <dbReference type="Proteomes" id="UP000264820"/>
    </source>
</evidence>
<evidence type="ECO:0000256" key="1">
    <source>
        <dbReference type="ARBA" id="ARBA00004611"/>
    </source>
</evidence>
<keyword evidence="6" id="KW-0969">Cilium</keyword>
<accession>A0A3Q2YKT7</accession>
<keyword evidence="3" id="KW-0963">Cytoplasm</keyword>
<evidence type="ECO:0000256" key="4">
    <source>
        <dbReference type="ARBA" id="ARBA00022846"/>
    </source>
</evidence>
<feature type="coiled-coil region" evidence="11">
    <location>
        <begin position="143"/>
        <end position="170"/>
    </location>
</feature>
<organism evidence="12 13">
    <name type="scientific">Hippocampus comes</name>
    <name type="common">Tiger tail seahorse</name>
    <dbReference type="NCBI Taxonomy" id="109280"/>
    <lineage>
        <taxon>Eukaryota</taxon>
        <taxon>Metazoa</taxon>
        <taxon>Chordata</taxon>
        <taxon>Craniata</taxon>
        <taxon>Vertebrata</taxon>
        <taxon>Euteleostomi</taxon>
        <taxon>Actinopterygii</taxon>
        <taxon>Neopterygii</taxon>
        <taxon>Teleostei</taxon>
        <taxon>Neoteleostei</taxon>
        <taxon>Acanthomorphata</taxon>
        <taxon>Syngnathiaria</taxon>
        <taxon>Syngnathiformes</taxon>
        <taxon>Syngnathoidei</taxon>
        <taxon>Syngnathidae</taxon>
        <taxon>Hippocampus</taxon>
    </lineage>
</organism>
<evidence type="ECO:0000313" key="12">
    <source>
        <dbReference type="Ensembl" id="ENSHCOP00000018856.1"/>
    </source>
</evidence>
<dbReference type="GeneTree" id="ENSGT00390000010825"/>
<dbReference type="InterPro" id="IPR008805">
    <property type="entry name" value="RIB43A"/>
</dbReference>
<comment type="subcellular location">
    <subcellularLocation>
        <location evidence="1">Cytoplasm</location>
        <location evidence="1">Cytoskeleton</location>
        <location evidence="1">Flagellum axoneme</location>
    </subcellularLocation>
</comment>
<keyword evidence="5 11" id="KW-0175">Coiled coil</keyword>
<keyword evidence="4" id="KW-0282">Flagellum</keyword>
<keyword evidence="13" id="KW-1185">Reference proteome</keyword>
<evidence type="ECO:0000256" key="3">
    <source>
        <dbReference type="ARBA" id="ARBA00022490"/>
    </source>
</evidence>
<sequence length="357" mass="41863">MYKVQFPVDQSVETAVERRQAAEAARKTRIFNTRQRVMGLDLDALHKQTLEKKHSKEMERERDKDFDKLRLKHDQVLLQRDTEERKVREALHAGLTQYWNIQQRVEDSRDAGLKCGLRGVFGITIPAAELGPSSMQTFQGEDIGAAQRKREQMKQTARDLLAQRVQQERSCFEDKHRTSQLINELHERQGLTVCGSLQATEQAERLQESRRREERENLAEKWHTLTSTMMTEGWEAAVSQLQKGKPAATDMWKGISPEQLSAIYREREAQCMERQRWRDTEKNREAAWNSQLLKASGEARQEEKRTAELRRAKRIQADQFNKQLAKEQQAHQQYLDKDLYANKPTQEYFCQFNTTSR</sequence>
<evidence type="ECO:0000256" key="10">
    <source>
        <dbReference type="ARBA" id="ARBA00046435"/>
    </source>
</evidence>
<keyword evidence="7" id="KW-0206">Cytoskeleton</keyword>
<dbReference type="AlphaFoldDB" id="A0A3Q2YKT7"/>
<dbReference type="Ensembl" id="ENSHCOT00000010195.1">
    <property type="protein sequence ID" value="ENSHCOP00000018856.1"/>
    <property type="gene ID" value="ENSHCOG00000003735.1"/>
</dbReference>
<reference evidence="12" key="1">
    <citation type="submission" date="2025-08" db="UniProtKB">
        <authorList>
            <consortium name="Ensembl"/>
        </authorList>
    </citation>
    <scope>IDENTIFICATION</scope>
</reference>
<dbReference type="PANTHER" id="PTHR14517">
    <property type="entry name" value="RIB43A-RELATED"/>
    <property type="match status" value="1"/>
</dbReference>
<evidence type="ECO:0000256" key="11">
    <source>
        <dbReference type="SAM" id="Coils"/>
    </source>
</evidence>
<evidence type="ECO:0000256" key="5">
    <source>
        <dbReference type="ARBA" id="ARBA00023054"/>
    </source>
</evidence>
<dbReference type="OMA" id="CLKMQQE"/>
<name>A0A3Q2YKT7_HIPCM</name>
<dbReference type="STRING" id="109280.ENSHCOP00000018856"/>
<evidence type="ECO:0000256" key="7">
    <source>
        <dbReference type="ARBA" id="ARBA00023212"/>
    </source>
</evidence>
<proteinExistence type="inferred from homology"/>
<evidence type="ECO:0000256" key="9">
    <source>
        <dbReference type="ARBA" id="ARBA00041087"/>
    </source>
</evidence>
<reference evidence="12" key="2">
    <citation type="submission" date="2025-09" db="UniProtKB">
        <authorList>
            <consortium name="Ensembl"/>
        </authorList>
    </citation>
    <scope>IDENTIFICATION</scope>
</reference>
<evidence type="ECO:0000256" key="2">
    <source>
        <dbReference type="ARBA" id="ARBA00006875"/>
    </source>
</evidence>
<dbReference type="PANTHER" id="PTHR14517:SF11">
    <property type="entry name" value="RIB43A-LIKE WITH COILED-COILS PROTEIN 1"/>
    <property type="match status" value="1"/>
</dbReference>